<dbReference type="EMBL" id="JADZGI010000001">
    <property type="protein sequence ID" value="MBH0113271.1"/>
    <property type="molecule type" value="Genomic_DNA"/>
</dbReference>
<dbReference type="Gene3D" id="3.30.1930.10">
    <property type="entry name" value="capsid protein of prophage domain"/>
    <property type="match status" value="1"/>
</dbReference>
<evidence type="ECO:0000313" key="1">
    <source>
        <dbReference type="EMBL" id="MBH0113271.1"/>
    </source>
</evidence>
<dbReference type="AlphaFoldDB" id="A0A931HD73"/>
<name>A0A931HD73_9SPHN</name>
<dbReference type="Proteomes" id="UP000617634">
    <property type="component" value="Unassembled WGS sequence"/>
</dbReference>
<dbReference type="RefSeq" id="WP_197163376.1">
    <property type="nucleotide sequence ID" value="NZ_JADZGI010000001.1"/>
</dbReference>
<dbReference type="Gene3D" id="3.15.30.10">
    <property type="entry name" value="putative capsid protein of prophage domain like"/>
    <property type="match status" value="1"/>
</dbReference>
<accession>A0A931HD73</accession>
<dbReference type="Pfam" id="PF03864">
    <property type="entry name" value="Phage_cap_E"/>
    <property type="match status" value="1"/>
</dbReference>
<comment type="caution">
    <text evidence="1">The sequence shown here is derived from an EMBL/GenBank/DDBJ whole genome shotgun (WGS) entry which is preliminary data.</text>
</comment>
<dbReference type="InterPro" id="IPR005564">
    <property type="entry name" value="Major_capsid_GpE"/>
</dbReference>
<evidence type="ECO:0000313" key="2">
    <source>
        <dbReference type="Proteomes" id="UP000617634"/>
    </source>
</evidence>
<proteinExistence type="inferred from homology"/>
<dbReference type="HAMAP" id="MF_04133">
    <property type="entry name" value="CAPSID_LAMBDA"/>
    <property type="match status" value="1"/>
</dbReference>
<organism evidence="1 2">
    <name type="scientific">Novosphingobium aureum</name>
    <dbReference type="NCBI Taxonomy" id="2792964"/>
    <lineage>
        <taxon>Bacteria</taxon>
        <taxon>Pseudomonadati</taxon>
        <taxon>Pseudomonadota</taxon>
        <taxon>Alphaproteobacteria</taxon>
        <taxon>Sphingomonadales</taxon>
        <taxon>Sphingomonadaceae</taxon>
        <taxon>Novosphingobium</taxon>
    </lineage>
</organism>
<protein>
    <submittedName>
        <fullName evidence="1">Major capsid protein</fullName>
    </submittedName>
</protein>
<sequence>MGNPYELWTPRKSLGMFRDTKPEEWYFGQYFTAQMRSTDEYIDFEKLPIRSRKLAPFVKPLGRGHGVFSDEQRGYRFKPANVVVEDPVDPLRPLTFQPGIGESRFQQRKLTPMQRLELIKAQMLLEFQLAVERRWEWMKAKAIIDGKVTCTYKDGSEVLVDFRRDAGHTETLTAGNRFGDSGVSILDKVKAIIDTMTSAEFGGVPDRITIGTDVAPVWQADEEIMSHMDINLKGGVHSVDRGILPGSAMEKVYKLGELAIAGGSGRTIEIWVNGEDFQTDTGVATRYLGAKDMVVTARPSAIMGYECFGMIVDPDAEYEALPMFPKNYTMQDGRVKVEHVSIESAPLFVPINPNATYKVASAVA</sequence>
<keyword evidence="2" id="KW-1185">Reference proteome</keyword>
<reference evidence="1" key="1">
    <citation type="submission" date="2020-11" db="EMBL/GenBank/DDBJ databases">
        <title>Novosphingobium aureum sp. nov., a marine bacterium isolated from sediment of a salt flat.</title>
        <authorList>
            <person name="Yoo Y."/>
            <person name="Kim J.-J."/>
        </authorList>
    </citation>
    <scope>NUCLEOTIDE SEQUENCE</scope>
    <source>
        <strain evidence="1">YJ-S2-02</strain>
    </source>
</reference>
<gene>
    <name evidence="1" type="ORF">I5E68_09965</name>
</gene>